<dbReference type="AlphaFoldDB" id="A0A6A6VLX7"/>
<gene>
    <name evidence="1" type="ORF">M011DRAFT_112</name>
</gene>
<dbReference type="Proteomes" id="UP000799440">
    <property type="component" value="Unassembled WGS sequence"/>
</dbReference>
<proteinExistence type="predicted"/>
<keyword evidence="2" id="KW-1185">Reference proteome</keyword>
<dbReference type="EMBL" id="MU006561">
    <property type="protein sequence ID" value="KAF2751622.1"/>
    <property type="molecule type" value="Genomic_DNA"/>
</dbReference>
<evidence type="ECO:0000313" key="2">
    <source>
        <dbReference type="Proteomes" id="UP000799440"/>
    </source>
</evidence>
<reference evidence="1" key="1">
    <citation type="journal article" date="2020" name="Stud. Mycol.">
        <title>101 Dothideomycetes genomes: a test case for predicting lifestyles and emergence of pathogens.</title>
        <authorList>
            <person name="Haridas S."/>
            <person name="Albert R."/>
            <person name="Binder M."/>
            <person name="Bloem J."/>
            <person name="Labutti K."/>
            <person name="Salamov A."/>
            <person name="Andreopoulos B."/>
            <person name="Baker S."/>
            <person name="Barry K."/>
            <person name="Bills G."/>
            <person name="Bluhm B."/>
            <person name="Cannon C."/>
            <person name="Castanera R."/>
            <person name="Culley D."/>
            <person name="Daum C."/>
            <person name="Ezra D."/>
            <person name="Gonzalez J."/>
            <person name="Henrissat B."/>
            <person name="Kuo A."/>
            <person name="Liang C."/>
            <person name="Lipzen A."/>
            <person name="Lutzoni F."/>
            <person name="Magnuson J."/>
            <person name="Mondo S."/>
            <person name="Nolan M."/>
            <person name="Ohm R."/>
            <person name="Pangilinan J."/>
            <person name="Park H.-J."/>
            <person name="Ramirez L."/>
            <person name="Alfaro M."/>
            <person name="Sun H."/>
            <person name="Tritt A."/>
            <person name="Yoshinaga Y."/>
            <person name="Zwiers L.-H."/>
            <person name="Turgeon B."/>
            <person name="Goodwin S."/>
            <person name="Spatafora J."/>
            <person name="Crous P."/>
            <person name="Grigoriev I."/>
        </authorList>
    </citation>
    <scope>NUCLEOTIDE SEQUENCE</scope>
    <source>
        <strain evidence="1">CBS 119925</strain>
    </source>
</reference>
<name>A0A6A6VLX7_9PLEO</name>
<sequence>MLGNVVHMCAHAFQTSKPLIGCLRVCCCNSAADRWSCTYLPRMPRRHGVGAGDDLAINDDTLTSAFHLVDQLYAPFQNRTTSIHTYSPCSGMSPSGEPPCIARTGTRDSVLASQALTLHFAVSSSRIALLTVALTCRSAKHSETDTAFPRFGPSDLSGGDWAL</sequence>
<evidence type="ECO:0000313" key="1">
    <source>
        <dbReference type="EMBL" id="KAF2751622.1"/>
    </source>
</evidence>
<protein>
    <submittedName>
        <fullName evidence="1">Uncharacterized protein</fullName>
    </submittedName>
</protein>
<accession>A0A6A6VLX7</accession>
<organism evidence="1 2">
    <name type="scientific">Sporormia fimetaria CBS 119925</name>
    <dbReference type="NCBI Taxonomy" id="1340428"/>
    <lineage>
        <taxon>Eukaryota</taxon>
        <taxon>Fungi</taxon>
        <taxon>Dikarya</taxon>
        <taxon>Ascomycota</taxon>
        <taxon>Pezizomycotina</taxon>
        <taxon>Dothideomycetes</taxon>
        <taxon>Pleosporomycetidae</taxon>
        <taxon>Pleosporales</taxon>
        <taxon>Sporormiaceae</taxon>
        <taxon>Sporormia</taxon>
    </lineage>
</organism>